<feature type="site" description="Transition state stabilizer" evidence="7">
    <location>
        <position position="126"/>
    </location>
</feature>
<keyword evidence="5 7" id="KW-0472">Membrane</keyword>
<evidence type="ECO:0000313" key="10">
    <source>
        <dbReference type="EMBL" id="MBM7061210.1"/>
    </source>
</evidence>
<dbReference type="SMART" id="SM00434">
    <property type="entry name" value="TOP4c"/>
    <property type="match status" value="1"/>
</dbReference>
<comment type="similarity">
    <text evidence="7">Belongs to the type II topoisomerase GyrA/ParC subunit family. ParC type 1 subfamily.</text>
</comment>
<evidence type="ECO:0000256" key="2">
    <source>
        <dbReference type="ARBA" id="ARBA00022475"/>
    </source>
</evidence>
<gene>
    <name evidence="7 10" type="primary">parC</name>
    <name evidence="10" type="ORF">JQX08_10875</name>
</gene>
<dbReference type="Gene3D" id="1.10.268.10">
    <property type="entry name" value="Topoisomerase, domain 3"/>
    <property type="match status" value="1"/>
</dbReference>
<dbReference type="CDD" id="cd00187">
    <property type="entry name" value="TOP4c"/>
    <property type="match status" value="1"/>
</dbReference>
<keyword evidence="6 7" id="KW-0413">Isomerase</keyword>
<dbReference type="HAMAP" id="MF_00936">
    <property type="entry name" value="ParC_type1"/>
    <property type="match status" value="1"/>
</dbReference>
<feature type="site" description="Interaction with DNA" evidence="7">
    <location>
        <position position="82"/>
    </location>
</feature>
<dbReference type="InterPro" id="IPR013760">
    <property type="entry name" value="Topo_IIA-like_dom_sf"/>
</dbReference>
<dbReference type="PANTHER" id="PTHR43493">
    <property type="entry name" value="DNA GYRASE/TOPOISOMERASE SUBUNIT A"/>
    <property type="match status" value="1"/>
</dbReference>
<feature type="site" description="Interaction with DNA" evidence="7">
    <location>
        <position position="84"/>
    </location>
</feature>
<dbReference type="InterPro" id="IPR005742">
    <property type="entry name" value="TopoIV_A_Gneg"/>
</dbReference>
<dbReference type="EMBL" id="JAFEUP010000003">
    <property type="protein sequence ID" value="MBM7061210.1"/>
    <property type="molecule type" value="Genomic_DNA"/>
</dbReference>
<dbReference type="Gene3D" id="3.90.199.10">
    <property type="entry name" value="Topoisomerase II, domain 5"/>
    <property type="match status" value="1"/>
</dbReference>
<evidence type="ECO:0000256" key="5">
    <source>
        <dbReference type="ARBA" id="ARBA00023136"/>
    </source>
</evidence>
<reference evidence="10 11" key="1">
    <citation type="submission" date="2021-02" db="EMBL/GenBank/DDBJ databases">
        <authorList>
            <person name="Lee D.-H."/>
        </authorList>
    </citation>
    <scope>NUCLEOTIDE SEQUENCE [LARGE SCALE GENOMIC DNA]</scope>
    <source>
        <strain evidence="10 11">UL073</strain>
    </source>
</reference>
<evidence type="ECO:0000313" key="11">
    <source>
        <dbReference type="Proteomes" id="UP000717995"/>
    </source>
</evidence>
<evidence type="ECO:0000256" key="4">
    <source>
        <dbReference type="ARBA" id="ARBA00023125"/>
    </source>
</evidence>
<dbReference type="InterPro" id="IPR013758">
    <property type="entry name" value="Topo_IIA_A/C_ab"/>
</dbReference>
<comment type="function">
    <text evidence="7">Topoisomerase IV is essential for chromosome segregation. It relaxes supercoiled DNA. Performs the decatenation events required during the replication of a circular DNA molecule.</text>
</comment>
<dbReference type="Proteomes" id="UP000717995">
    <property type="component" value="Unassembled WGS sequence"/>
</dbReference>
<dbReference type="Gene3D" id="2.120.10.90">
    <property type="entry name" value="DNA gyrase/topoisomerase IV, subunit A, C-terminal"/>
    <property type="match status" value="1"/>
</dbReference>
<comment type="subcellular location">
    <subcellularLocation>
        <location evidence="7">Cell membrane</location>
        <topology evidence="7">Peripheral membrane protein</topology>
    </subcellularLocation>
</comment>
<organism evidence="10 11">
    <name type="scientific">Zestomonas insulae</name>
    <dbReference type="NCBI Taxonomy" id="2809017"/>
    <lineage>
        <taxon>Bacteria</taxon>
        <taxon>Pseudomonadati</taxon>
        <taxon>Pseudomonadota</taxon>
        <taxon>Gammaproteobacteria</taxon>
        <taxon>Pseudomonadales</taxon>
        <taxon>Pseudomonadaceae</taxon>
        <taxon>Zestomonas</taxon>
    </lineage>
</organism>
<keyword evidence="4 7" id="KW-0238">DNA-binding</keyword>
<dbReference type="NCBIfam" id="TIGR01062">
    <property type="entry name" value="parC_Gneg"/>
    <property type="match status" value="1"/>
</dbReference>
<comment type="caution">
    <text evidence="10">The sequence shown here is derived from an EMBL/GenBank/DDBJ whole genome shotgun (WGS) entry which is preliminary data.</text>
</comment>
<dbReference type="Pfam" id="PF03989">
    <property type="entry name" value="DNA_gyraseA_C"/>
    <property type="match status" value="2"/>
</dbReference>
<accession>A0ABS2IDU2</accession>
<dbReference type="SUPFAM" id="SSF56719">
    <property type="entry name" value="Type II DNA topoisomerase"/>
    <property type="match status" value="1"/>
</dbReference>
<protein>
    <recommendedName>
        <fullName evidence="7">DNA topoisomerase 4 subunit A</fullName>
        <ecNumber evidence="7">5.6.2.2</ecNumber>
    </recommendedName>
    <alternativeName>
        <fullName evidence="7">Topoisomerase IV subunit A</fullName>
    </alternativeName>
</protein>
<evidence type="ECO:0000256" key="6">
    <source>
        <dbReference type="ARBA" id="ARBA00023235"/>
    </source>
</evidence>
<evidence type="ECO:0000259" key="9">
    <source>
        <dbReference type="PROSITE" id="PS52040"/>
    </source>
</evidence>
<dbReference type="InterPro" id="IPR013757">
    <property type="entry name" value="Topo_IIA_A_a_sf"/>
</dbReference>
<feature type="domain" description="Topo IIA-type catalytic" evidence="9">
    <location>
        <begin position="38"/>
        <end position="501"/>
    </location>
</feature>
<dbReference type="Gene3D" id="3.30.1360.40">
    <property type="match status" value="1"/>
</dbReference>
<name>A0ABS2IDU2_9GAMM</name>
<feature type="active site" description="O-(5'-phospho-DNA)-tyrosine intermediate" evidence="7 8">
    <location>
        <position position="127"/>
    </location>
</feature>
<dbReference type="NCBIfam" id="NF004044">
    <property type="entry name" value="PRK05561.1"/>
    <property type="match status" value="1"/>
</dbReference>
<comment type="subunit">
    <text evidence="7">Heterotetramer composed of ParC and ParE.</text>
</comment>
<dbReference type="SUPFAM" id="SSF101904">
    <property type="entry name" value="GyrA/ParC C-terminal domain-like"/>
    <property type="match status" value="1"/>
</dbReference>
<dbReference type="EC" id="5.6.2.2" evidence="7"/>
<evidence type="ECO:0000256" key="3">
    <source>
        <dbReference type="ARBA" id="ARBA00023029"/>
    </source>
</evidence>
<evidence type="ECO:0000256" key="8">
    <source>
        <dbReference type="PROSITE-ProRule" id="PRU01384"/>
    </source>
</evidence>
<proteinExistence type="inferred from homology"/>
<dbReference type="RefSeq" id="WP_205348400.1">
    <property type="nucleotide sequence ID" value="NZ_JAFEUP010000003.1"/>
</dbReference>
<keyword evidence="3 7" id="KW-0799">Topoisomerase</keyword>
<dbReference type="PANTHER" id="PTHR43493:SF1">
    <property type="entry name" value="DNA TOPOISOMERASE 4 SUBUNIT A"/>
    <property type="match status" value="1"/>
</dbReference>
<feature type="site" description="Interaction with DNA" evidence="7">
    <location>
        <position position="46"/>
    </location>
</feature>
<dbReference type="InterPro" id="IPR002205">
    <property type="entry name" value="Topo_IIA_dom_A"/>
</dbReference>
<keyword evidence="2 7" id="KW-1003">Cell membrane</keyword>
<evidence type="ECO:0000256" key="1">
    <source>
        <dbReference type="ARBA" id="ARBA00000185"/>
    </source>
</evidence>
<keyword evidence="11" id="KW-1185">Reference proteome</keyword>
<comment type="catalytic activity">
    <reaction evidence="1 7 8">
        <text>ATP-dependent breakage, passage and rejoining of double-stranded DNA.</text>
        <dbReference type="EC" id="5.6.2.2"/>
    </reaction>
</comment>
<dbReference type="PROSITE" id="PS52040">
    <property type="entry name" value="TOPO_IIA"/>
    <property type="match status" value="1"/>
</dbReference>
<dbReference type="InterPro" id="IPR006691">
    <property type="entry name" value="GyrA/parC_rep"/>
</dbReference>
<dbReference type="InterPro" id="IPR050220">
    <property type="entry name" value="Type_II_DNA_Topoisomerases"/>
</dbReference>
<evidence type="ECO:0000256" key="7">
    <source>
        <dbReference type="HAMAP-Rule" id="MF_00936"/>
    </source>
</evidence>
<dbReference type="InterPro" id="IPR035516">
    <property type="entry name" value="Gyrase/topoIV_suA_C"/>
</dbReference>
<sequence length="752" mass="82953">MSDSLDLSLEGVERRSLADFTEQAYLNYSMYVIMDRALPHIGDGLKPVQRRIVYAMSELGLDADAKHKKSARTVGDVLGKFHPHGDSACYEAMVLMAQPFSYRYTLVDGQGNWGAPDDPKSFAAMRYTEARLSRYSEVLLSELGQGTVDWVPNFDGTLDEPATLPARLPNLLLNGTTGIAVGMATDVPPHNLREVAAACVRLLDEPNATVEQLCEHVLGPDYPTEAEVITPRSDLLKIYETGRGSVRMRAVYRVEDGDIVVTALPHQVSGAKVLEQIAAQMQAKKLPMVADLRDESDHENPCRIVIIPRSNRVDAEELMQHLFATTELESSYRVNTNVIGLDGKPQVKDLRTLLSEWLVYRVGTVRRRLQFRLDKVEKRLHLLEGLLVAFLNLDEVIHIIRTEDQPKPVLMERFGLTDIQADYILDTRLRQLARLEEMKIRGEQDELAKERAKLLALLGSEAKLKKLVRQEILDDAEKYGDNRRSPIVARAEAKALSETELMPTEPVTVVLSEKGWVRCAKGHDIDATGLSYKAGDGFKTAAPGRSNQYAVFIDSTGRSYSLAAHSLPSARGQGEPLTGRLQPPPGAAFDCVLLPEDDALYVIASDAGYGFVVKGEDLQAKNKAGKALLSLPEGAKVVAPKPLANRDEDWLAAVTTEGRLLLFPVRDLPQLAKGKGNKIIGIPGDRVASREEYLTDLAVLPGAATLVLQAGKRTLSLKAEDLEHYKGERGRRGNKLPRGFQRVDGLRVELAG</sequence>
<dbReference type="Pfam" id="PF00521">
    <property type="entry name" value="DNA_topoisoIV"/>
    <property type="match status" value="1"/>
</dbReference>